<accession>A0A4U0UDD9</accession>
<dbReference type="EMBL" id="NAJL01000005">
    <property type="protein sequence ID" value="TKA32355.1"/>
    <property type="molecule type" value="Genomic_DNA"/>
</dbReference>
<evidence type="ECO:0000313" key="2">
    <source>
        <dbReference type="EMBL" id="TKA32355.1"/>
    </source>
</evidence>
<organism evidence="2 3">
    <name type="scientific">Salinomyces thailandicus</name>
    <dbReference type="NCBI Taxonomy" id="706561"/>
    <lineage>
        <taxon>Eukaryota</taxon>
        <taxon>Fungi</taxon>
        <taxon>Dikarya</taxon>
        <taxon>Ascomycota</taxon>
        <taxon>Pezizomycotina</taxon>
        <taxon>Dothideomycetes</taxon>
        <taxon>Dothideomycetidae</taxon>
        <taxon>Mycosphaerellales</taxon>
        <taxon>Teratosphaeriaceae</taxon>
        <taxon>Salinomyces</taxon>
    </lineage>
</organism>
<feature type="compositionally biased region" description="Polar residues" evidence="1">
    <location>
        <begin position="162"/>
        <end position="175"/>
    </location>
</feature>
<feature type="region of interest" description="Disordered" evidence="1">
    <location>
        <begin position="194"/>
        <end position="569"/>
    </location>
</feature>
<dbReference type="Proteomes" id="UP000308549">
    <property type="component" value="Unassembled WGS sequence"/>
</dbReference>
<reference evidence="2 3" key="1">
    <citation type="submission" date="2017-03" db="EMBL/GenBank/DDBJ databases">
        <title>Genomes of endolithic fungi from Antarctica.</title>
        <authorList>
            <person name="Coleine C."/>
            <person name="Masonjones S."/>
            <person name="Stajich J.E."/>
        </authorList>
    </citation>
    <scope>NUCLEOTIDE SEQUENCE [LARGE SCALE GENOMIC DNA]</scope>
    <source>
        <strain evidence="2 3">CCFEE 6315</strain>
    </source>
</reference>
<comment type="caution">
    <text evidence="2">The sequence shown here is derived from an EMBL/GenBank/DDBJ whole genome shotgun (WGS) entry which is preliminary data.</text>
</comment>
<feature type="compositionally biased region" description="Polar residues" evidence="1">
    <location>
        <begin position="284"/>
        <end position="293"/>
    </location>
</feature>
<evidence type="ECO:0000256" key="1">
    <source>
        <dbReference type="SAM" id="MobiDB-lite"/>
    </source>
</evidence>
<dbReference type="AlphaFoldDB" id="A0A4U0UDD9"/>
<evidence type="ECO:0000313" key="3">
    <source>
        <dbReference type="Proteomes" id="UP000308549"/>
    </source>
</evidence>
<feature type="compositionally biased region" description="Pro residues" evidence="1">
    <location>
        <begin position="331"/>
        <end position="340"/>
    </location>
</feature>
<feature type="compositionally biased region" description="Low complexity" evidence="1">
    <location>
        <begin position="419"/>
        <end position="431"/>
    </location>
</feature>
<sequence length="581" mass="61536">MPALPGESLLTTLFADIHYYFTPPTATTTSPPHSRFTRASYLYLYHHPSTSTAKLEIANHPGTPAQDAFSGSLAAVKVGYSYKQPTLFTLHITPAPQDGDSNSSRQWHVPAYDPKGEQKYLYPIDTLDVYLWTEKDAASFLRLVLSLLSPAKLDIRDAPPSADTSKAPISSSATPNEHRDSMSPLIQHLESTALNPVPPRTASSTSTHSYGLPGPPTPATSAGAATPASAALESVSQPAPSAAPAYNPAAPAAPEFIAHREKTPPPPLEGEAGTELSGGVRSDTAANPRSYFSSPPPPPPPQQQQQQHYQPANLSFPGPPSAAQSPYSANLPPPPPPPASSSPAYQPQHQQQQKPSPHASQVFPGTPSSSSGGGGVQQQGTYHPTSPPAHQQSFPRHSSFNLPTQAHQSYGPLSPAFAPSLDSPGLPPSSGQGYQYAQYPSQYTAHQQQQQQQPPPTPSAPPAYGMQHAPLQSPGLPPPPPQPQSQTSYNYNYSPAYTTTPPDPNAVHAQLYRPSEAETAAQGHGYSHRPVSQPHSPSMDEGVSRGGSSARSTREGGNGSGRVAGVEKRVGGFLRRLDRLI</sequence>
<feature type="compositionally biased region" description="Low complexity" evidence="1">
    <location>
        <begin position="219"/>
        <end position="231"/>
    </location>
</feature>
<name>A0A4U0UDD9_9PEZI</name>
<keyword evidence="3" id="KW-1185">Reference proteome</keyword>
<protein>
    <submittedName>
        <fullName evidence="2">Uncharacterized protein</fullName>
    </submittedName>
</protein>
<gene>
    <name evidence="2" type="ORF">B0A50_01461</name>
</gene>
<feature type="compositionally biased region" description="Polar residues" evidence="1">
    <location>
        <begin position="487"/>
        <end position="500"/>
    </location>
</feature>
<feature type="compositionally biased region" description="Low complexity" evidence="1">
    <location>
        <begin position="438"/>
        <end position="452"/>
    </location>
</feature>
<feature type="region of interest" description="Disordered" evidence="1">
    <location>
        <begin position="156"/>
        <end position="181"/>
    </location>
</feature>
<feature type="compositionally biased region" description="Low complexity" evidence="1">
    <location>
        <begin position="238"/>
        <end position="254"/>
    </location>
</feature>
<feature type="compositionally biased region" description="Polar residues" evidence="1">
    <location>
        <begin position="381"/>
        <end position="408"/>
    </location>
</feature>
<feature type="compositionally biased region" description="Low complexity" evidence="1">
    <location>
        <begin position="341"/>
        <end position="361"/>
    </location>
</feature>
<dbReference type="OrthoDB" id="5408296at2759"/>
<proteinExistence type="predicted"/>